<proteinExistence type="predicted"/>
<dbReference type="AlphaFoldDB" id="A0AAW2IA92"/>
<dbReference type="PANTHER" id="PTHR21261:SF15">
    <property type="entry name" value="BEATEN PATH IIIA, ISOFORM D-RELATED"/>
    <property type="match status" value="1"/>
</dbReference>
<evidence type="ECO:0000313" key="1">
    <source>
        <dbReference type="EMBL" id="KAL0278583.1"/>
    </source>
</evidence>
<gene>
    <name evidence="1" type="ORF">PYX00_000363</name>
</gene>
<comment type="caution">
    <text evidence="1">The sequence shown here is derived from an EMBL/GenBank/DDBJ whole genome shotgun (WGS) entry which is preliminary data.</text>
</comment>
<protein>
    <recommendedName>
        <fullName evidence="2">MHC class II antigen</fullName>
    </recommendedName>
</protein>
<organism evidence="1">
    <name type="scientific">Menopon gallinae</name>
    <name type="common">poultry shaft louse</name>
    <dbReference type="NCBI Taxonomy" id="328185"/>
    <lineage>
        <taxon>Eukaryota</taxon>
        <taxon>Metazoa</taxon>
        <taxon>Ecdysozoa</taxon>
        <taxon>Arthropoda</taxon>
        <taxon>Hexapoda</taxon>
        <taxon>Insecta</taxon>
        <taxon>Pterygota</taxon>
        <taxon>Neoptera</taxon>
        <taxon>Paraneoptera</taxon>
        <taxon>Psocodea</taxon>
        <taxon>Troctomorpha</taxon>
        <taxon>Phthiraptera</taxon>
        <taxon>Amblycera</taxon>
        <taxon>Menoponidae</taxon>
        <taxon>Menopon</taxon>
    </lineage>
</organism>
<dbReference type="EMBL" id="JARGDH010000001">
    <property type="protein sequence ID" value="KAL0278583.1"/>
    <property type="molecule type" value="Genomic_DNA"/>
</dbReference>
<evidence type="ECO:0008006" key="2">
    <source>
        <dbReference type="Google" id="ProtNLM"/>
    </source>
</evidence>
<dbReference type="PANTHER" id="PTHR21261">
    <property type="entry name" value="BEAT PROTEIN"/>
    <property type="match status" value="1"/>
</dbReference>
<accession>A0AAW2IA92</accession>
<sequence>MVIRRGETAVFMCDFDLEGDSLYSVKWYKGMSEFFRFTPKDEFPIKTFPLEGLNIDVSAHKYFYNLPPPCCRLLTAV</sequence>
<reference evidence="1" key="1">
    <citation type="journal article" date="2024" name="Gigascience">
        <title>Chromosome-level genome of the poultry shaft louse Menopon gallinae provides insight into the host-switching and adaptive evolution of parasitic lice.</title>
        <authorList>
            <person name="Xu Y."/>
            <person name="Ma L."/>
            <person name="Liu S."/>
            <person name="Liang Y."/>
            <person name="Liu Q."/>
            <person name="He Z."/>
            <person name="Tian L."/>
            <person name="Duan Y."/>
            <person name="Cai W."/>
            <person name="Li H."/>
            <person name="Song F."/>
        </authorList>
    </citation>
    <scope>NUCLEOTIDE SEQUENCE</scope>
    <source>
        <strain evidence="1">Cailab_2023a</strain>
    </source>
</reference>
<name>A0AAW2IA92_9NEOP</name>